<evidence type="ECO:0000313" key="2">
    <source>
        <dbReference type="EMBL" id="KAL1519445.1"/>
    </source>
</evidence>
<keyword evidence="1" id="KW-0732">Signal</keyword>
<dbReference type="AlphaFoldDB" id="A0AB34JF16"/>
<feature type="chain" id="PRO_5044298765" evidence="1">
    <location>
        <begin position="17"/>
        <end position="189"/>
    </location>
</feature>
<proteinExistence type="predicted"/>
<keyword evidence="3" id="KW-1185">Reference proteome</keyword>
<dbReference type="Proteomes" id="UP001515480">
    <property type="component" value="Unassembled WGS sequence"/>
</dbReference>
<accession>A0AB34JF16</accession>
<evidence type="ECO:0000256" key="1">
    <source>
        <dbReference type="SAM" id="SignalP"/>
    </source>
</evidence>
<gene>
    <name evidence="2" type="ORF">AB1Y20_022967</name>
</gene>
<organism evidence="2 3">
    <name type="scientific">Prymnesium parvum</name>
    <name type="common">Toxic golden alga</name>
    <dbReference type="NCBI Taxonomy" id="97485"/>
    <lineage>
        <taxon>Eukaryota</taxon>
        <taxon>Haptista</taxon>
        <taxon>Haptophyta</taxon>
        <taxon>Prymnesiophyceae</taxon>
        <taxon>Prymnesiales</taxon>
        <taxon>Prymnesiaceae</taxon>
        <taxon>Prymnesium</taxon>
    </lineage>
</organism>
<protein>
    <submittedName>
        <fullName evidence="2">Uncharacterized protein</fullName>
    </submittedName>
</protein>
<comment type="caution">
    <text evidence="2">The sequence shown here is derived from an EMBL/GenBank/DDBJ whole genome shotgun (WGS) entry which is preliminary data.</text>
</comment>
<name>A0AB34JF16_PRYPA</name>
<feature type="signal peptide" evidence="1">
    <location>
        <begin position="1"/>
        <end position="16"/>
    </location>
</feature>
<evidence type="ECO:0000313" key="3">
    <source>
        <dbReference type="Proteomes" id="UP001515480"/>
    </source>
</evidence>
<sequence length="189" mass="20093">MLRLLALVFLASPAQAVPIDGKGAVLIDPNFLANVDMNLPANRTAFRLDEGTVLHADGTPMSIDLLESSSCCTSGSTWESGCVAWPCNWYRSCPSGFGHGHCIGSNCWFTQRMKCYCTNLCSPPPRPPPPSPPPPPPPSPPPSPPQAPLFHSTCQLWCAGTCCGFTNPSAECSGCDSRVACHPGAICYR</sequence>
<reference evidence="2 3" key="1">
    <citation type="journal article" date="2024" name="Science">
        <title>Giant polyketide synthase enzymes in the biosynthesis of giant marine polyether toxins.</title>
        <authorList>
            <person name="Fallon T.R."/>
            <person name="Shende V.V."/>
            <person name="Wierzbicki I.H."/>
            <person name="Pendleton A.L."/>
            <person name="Watervoot N.F."/>
            <person name="Auber R.P."/>
            <person name="Gonzalez D.J."/>
            <person name="Wisecaver J.H."/>
            <person name="Moore B.S."/>
        </authorList>
    </citation>
    <scope>NUCLEOTIDE SEQUENCE [LARGE SCALE GENOMIC DNA]</scope>
    <source>
        <strain evidence="2 3">12B1</strain>
    </source>
</reference>
<dbReference type="EMBL" id="JBGBPQ010000009">
    <property type="protein sequence ID" value="KAL1519445.1"/>
    <property type="molecule type" value="Genomic_DNA"/>
</dbReference>